<gene>
    <name evidence="7" type="primary">LOC117564708</name>
</gene>
<feature type="chain" id="PRO_5028370334" evidence="4">
    <location>
        <begin position="22"/>
        <end position="80"/>
    </location>
</feature>
<protein>
    <submittedName>
        <fullName evidence="7">Proteinase inhibitor-like</fullName>
    </submittedName>
</protein>
<keyword evidence="6" id="KW-1185">Reference proteome</keyword>
<dbReference type="AlphaFoldDB" id="A0A6P8W7S1"/>
<sequence length="80" mass="9025">MKTSLLPVFALLLVYLMTSYAYNAKKCDAKPSETGPCKAAFPMWRFIKATRQCESFLYGGCKGTKNLFEDEEECIAHCLT</sequence>
<evidence type="ECO:0000256" key="4">
    <source>
        <dbReference type="SAM" id="SignalP"/>
    </source>
</evidence>
<evidence type="ECO:0000259" key="5">
    <source>
        <dbReference type="PROSITE" id="PS50279"/>
    </source>
</evidence>
<dbReference type="Pfam" id="PF00014">
    <property type="entry name" value="Kunitz_BPTI"/>
    <property type="match status" value="1"/>
</dbReference>
<dbReference type="GO" id="GO:0004867">
    <property type="term" value="F:serine-type endopeptidase inhibitor activity"/>
    <property type="evidence" value="ECO:0007669"/>
    <property type="project" value="UniProtKB-KW"/>
</dbReference>
<dbReference type="CDD" id="cd00109">
    <property type="entry name" value="Kunitz-type"/>
    <property type="match status" value="1"/>
</dbReference>
<evidence type="ECO:0000313" key="6">
    <source>
        <dbReference type="Proteomes" id="UP000515160"/>
    </source>
</evidence>
<feature type="domain" description="BPTI/Kunitz inhibitor" evidence="5">
    <location>
        <begin position="27"/>
        <end position="78"/>
    </location>
</feature>
<evidence type="ECO:0000256" key="1">
    <source>
        <dbReference type="ARBA" id="ARBA00022690"/>
    </source>
</evidence>
<dbReference type="InterPro" id="IPR020901">
    <property type="entry name" value="Prtase_inh_Kunz-CS"/>
</dbReference>
<organism evidence="6 7">
    <name type="scientific">Drosophila albomicans</name>
    <name type="common">Fruit fly</name>
    <dbReference type="NCBI Taxonomy" id="7291"/>
    <lineage>
        <taxon>Eukaryota</taxon>
        <taxon>Metazoa</taxon>
        <taxon>Ecdysozoa</taxon>
        <taxon>Arthropoda</taxon>
        <taxon>Hexapoda</taxon>
        <taxon>Insecta</taxon>
        <taxon>Pterygota</taxon>
        <taxon>Neoptera</taxon>
        <taxon>Endopterygota</taxon>
        <taxon>Diptera</taxon>
        <taxon>Brachycera</taxon>
        <taxon>Muscomorpha</taxon>
        <taxon>Ephydroidea</taxon>
        <taxon>Drosophilidae</taxon>
        <taxon>Drosophila</taxon>
    </lineage>
</organism>
<evidence type="ECO:0000256" key="3">
    <source>
        <dbReference type="ARBA" id="ARBA00023157"/>
    </source>
</evidence>
<dbReference type="Proteomes" id="UP000515160">
    <property type="component" value="Chromosome 2L"/>
</dbReference>
<dbReference type="InterPro" id="IPR036880">
    <property type="entry name" value="Kunitz_BPTI_sf"/>
</dbReference>
<dbReference type="GeneID" id="117564708"/>
<dbReference type="PROSITE" id="PS00280">
    <property type="entry name" value="BPTI_KUNITZ_1"/>
    <property type="match status" value="1"/>
</dbReference>
<dbReference type="SMART" id="SM00131">
    <property type="entry name" value="KU"/>
    <property type="match status" value="1"/>
</dbReference>
<keyword evidence="3" id="KW-1015">Disulfide bond</keyword>
<reference evidence="7" key="1">
    <citation type="submission" date="2025-08" db="UniProtKB">
        <authorList>
            <consortium name="RefSeq"/>
        </authorList>
    </citation>
    <scope>IDENTIFICATION</scope>
    <source>
        <strain evidence="7">15112-1751.03</strain>
        <tissue evidence="7">Whole Adult</tissue>
    </source>
</reference>
<evidence type="ECO:0000256" key="2">
    <source>
        <dbReference type="ARBA" id="ARBA00022900"/>
    </source>
</evidence>
<name>A0A6P8W7S1_DROAB</name>
<dbReference type="FunFam" id="4.10.410.10:FF:000020">
    <property type="entry name" value="Collagen, type VI, alpha 3"/>
    <property type="match status" value="1"/>
</dbReference>
<keyword evidence="1" id="KW-0646">Protease inhibitor</keyword>
<dbReference type="GO" id="GO:0005615">
    <property type="term" value="C:extracellular space"/>
    <property type="evidence" value="ECO:0007669"/>
    <property type="project" value="TreeGrafter"/>
</dbReference>
<evidence type="ECO:0000313" key="7">
    <source>
        <dbReference type="RefSeq" id="XP_034099479.1"/>
    </source>
</evidence>
<dbReference type="InterPro" id="IPR050098">
    <property type="entry name" value="TFPI/VKTCI-like"/>
</dbReference>
<keyword evidence="2" id="KW-0722">Serine protease inhibitor</keyword>
<dbReference type="PRINTS" id="PR00759">
    <property type="entry name" value="BASICPTASE"/>
</dbReference>
<dbReference type="InterPro" id="IPR002223">
    <property type="entry name" value="Kunitz_BPTI"/>
</dbReference>
<proteinExistence type="predicted"/>
<accession>A0A6P8W7S1</accession>
<dbReference type="PROSITE" id="PS50279">
    <property type="entry name" value="BPTI_KUNITZ_2"/>
    <property type="match status" value="1"/>
</dbReference>
<keyword evidence="4" id="KW-0732">Signal</keyword>
<dbReference type="RefSeq" id="XP_034099479.1">
    <property type="nucleotide sequence ID" value="XM_034243588.2"/>
</dbReference>
<dbReference type="Gene3D" id="4.10.410.10">
    <property type="entry name" value="Pancreatic trypsin inhibitor Kunitz domain"/>
    <property type="match status" value="1"/>
</dbReference>
<feature type="signal peptide" evidence="4">
    <location>
        <begin position="1"/>
        <end position="21"/>
    </location>
</feature>
<dbReference type="PANTHER" id="PTHR10083">
    <property type="entry name" value="KUNITZ-TYPE PROTEASE INHIBITOR-RELATED"/>
    <property type="match status" value="1"/>
</dbReference>
<dbReference type="PANTHER" id="PTHR10083:SF373">
    <property type="entry name" value="SERINE PEPTIDASE INHIBITOR, KUNITZ TYPE, 2"/>
    <property type="match status" value="1"/>
</dbReference>
<dbReference type="OrthoDB" id="4473401at2759"/>
<dbReference type="SUPFAM" id="SSF57362">
    <property type="entry name" value="BPTI-like"/>
    <property type="match status" value="1"/>
</dbReference>